<keyword evidence="2" id="KW-1185">Reference proteome</keyword>
<sequence>MNFGLKIKSYKMKIAILGWGSLIWQPKDLVFDEENGWKENGPILPIEFARISKDGRLTLVISENGTKVPVLYALSNYQNLEEAVLNLAVREGSGRKSIGSYDKTKDKFSSDVFFEQNILDWIKNEDIDAVIWTNLGENWNIKNNNGEIIRQIQPNNRIEYLKELKGNTSVLAEEYIRRTPPQIQTHFRKLIEEELNWTPIQNE</sequence>
<gene>
    <name evidence="1" type="ORF">GCM10022386_25920</name>
</gene>
<dbReference type="EMBL" id="BAABCR010000021">
    <property type="protein sequence ID" value="GAA4038938.1"/>
    <property type="molecule type" value="Genomic_DNA"/>
</dbReference>
<accession>A0ABP7UAH3</accession>
<protein>
    <submittedName>
        <fullName evidence="1">Uncharacterized protein</fullName>
    </submittedName>
</protein>
<evidence type="ECO:0000313" key="1">
    <source>
        <dbReference type="EMBL" id="GAA4038938.1"/>
    </source>
</evidence>
<evidence type="ECO:0000313" key="2">
    <source>
        <dbReference type="Proteomes" id="UP001500968"/>
    </source>
</evidence>
<reference evidence="2" key="1">
    <citation type="journal article" date="2019" name="Int. J. Syst. Evol. Microbiol.">
        <title>The Global Catalogue of Microorganisms (GCM) 10K type strain sequencing project: providing services to taxonomists for standard genome sequencing and annotation.</title>
        <authorList>
            <consortium name="The Broad Institute Genomics Platform"/>
            <consortium name="The Broad Institute Genome Sequencing Center for Infectious Disease"/>
            <person name="Wu L."/>
            <person name="Ma J."/>
        </authorList>
    </citation>
    <scope>NUCLEOTIDE SEQUENCE [LARGE SCALE GENOMIC DNA]</scope>
    <source>
        <strain evidence="2">JCM 17064</strain>
    </source>
</reference>
<comment type="caution">
    <text evidence="1">The sequence shown here is derived from an EMBL/GenBank/DDBJ whole genome shotgun (WGS) entry which is preliminary data.</text>
</comment>
<proteinExistence type="predicted"/>
<dbReference type="Proteomes" id="UP001500968">
    <property type="component" value="Unassembled WGS sequence"/>
</dbReference>
<organism evidence="1 2">
    <name type="scientific">Flavobacterium cheonhonense</name>
    <dbReference type="NCBI Taxonomy" id="706185"/>
    <lineage>
        <taxon>Bacteria</taxon>
        <taxon>Pseudomonadati</taxon>
        <taxon>Bacteroidota</taxon>
        <taxon>Flavobacteriia</taxon>
        <taxon>Flavobacteriales</taxon>
        <taxon>Flavobacteriaceae</taxon>
        <taxon>Flavobacterium</taxon>
    </lineage>
</organism>
<name>A0ABP7UAH3_9FLAO</name>